<dbReference type="SUPFAM" id="SSF55729">
    <property type="entry name" value="Acyl-CoA N-acyltransferases (Nat)"/>
    <property type="match status" value="1"/>
</dbReference>
<proteinExistence type="predicted"/>
<gene>
    <name evidence="2" type="ORF">F8154_10815</name>
</gene>
<evidence type="ECO:0000313" key="3">
    <source>
        <dbReference type="Proteomes" id="UP000432715"/>
    </source>
</evidence>
<comment type="caution">
    <text evidence="2">The sequence shown here is derived from an EMBL/GenBank/DDBJ whole genome shotgun (WGS) entry which is preliminary data.</text>
</comment>
<dbReference type="Gene3D" id="3.40.630.30">
    <property type="match status" value="1"/>
</dbReference>
<organism evidence="2 3">
    <name type="scientific">Alkaliphilus pronyensis</name>
    <dbReference type="NCBI Taxonomy" id="1482732"/>
    <lineage>
        <taxon>Bacteria</taxon>
        <taxon>Bacillati</taxon>
        <taxon>Bacillota</taxon>
        <taxon>Clostridia</taxon>
        <taxon>Peptostreptococcales</taxon>
        <taxon>Natronincolaceae</taxon>
        <taxon>Alkaliphilus</taxon>
    </lineage>
</organism>
<sequence length="167" mass="19489">MEYQIRGAEAKDAEELSRLIYEYYETWENQQLFLEYYKEEALRIRLEKGIEKGFVAVKDNKAIGLIFYTDNGFHVNMTQIILKKNISYGAVAASLARTAYNSLNPEKGFRKVIASTEDFNETSMIMLIKLGFLPEAFIRHGYSKNVHQIVWTLYIGEGEVEDYELYR</sequence>
<reference evidence="2 3" key="1">
    <citation type="submission" date="2019-10" db="EMBL/GenBank/DDBJ databases">
        <title>Alkaliphilus serpentinus sp. nov. and Alkaliphilus pronyensis sp. nov., two novel anaerobic alkaliphilic species isolated from the serpentinized-hosted hydrothermal field of the Prony Bay (New Caledonia).</title>
        <authorList>
            <person name="Postec A."/>
        </authorList>
    </citation>
    <scope>NUCLEOTIDE SEQUENCE [LARGE SCALE GENOMIC DNA]</scope>
    <source>
        <strain evidence="2 3">LacV</strain>
    </source>
</reference>
<dbReference type="EMBL" id="WBZC01000040">
    <property type="protein sequence ID" value="KAB3533485.1"/>
    <property type="molecule type" value="Genomic_DNA"/>
</dbReference>
<dbReference type="AlphaFoldDB" id="A0A6I0F3L6"/>
<dbReference type="InterPro" id="IPR016181">
    <property type="entry name" value="Acyl_CoA_acyltransferase"/>
</dbReference>
<name>A0A6I0F3L6_9FIRM</name>
<protein>
    <recommendedName>
        <fullName evidence="1">N-acetyltransferase domain-containing protein</fullName>
    </recommendedName>
</protein>
<dbReference type="Proteomes" id="UP000432715">
    <property type="component" value="Unassembled WGS sequence"/>
</dbReference>
<dbReference type="InterPro" id="IPR000182">
    <property type="entry name" value="GNAT_dom"/>
</dbReference>
<accession>A0A6I0F3L6</accession>
<keyword evidence="3" id="KW-1185">Reference proteome</keyword>
<evidence type="ECO:0000313" key="2">
    <source>
        <dbReference type="EMBL" id="KAB3533485.1"/>
    </source>
</evidence>
<evidence type="ECO:0000259" key="1">
    <source>
        <dbReference type="PROSITE" id="PS51186"/>
    </source>
</evidence>
<feature type="domain" description="N-acetyltransferase" evidence="1">
    <location>
        <begin position="3"/>
        <end position="156"/>
    </location>
</feature>
<dbReference type="GO" id="GO:0016747">
    <property type="term" value="F:acyltransferase activity, transferring groups other than amino-acyl groups"/>
    <property type="evidence" value="ECO:0007669"/>
    <property type="project" value="InterPro"/>
</dbReference>
<dbReference type="PROSITE" id="PS51186">
    <property type="entry name" value="GNAT"/>
    <property type="match status" value="1"/>
</dbReference>
<dbReference type="RefSeq" id="WP_151861629.1">
    <property type="nucleotide sequence ID" value="NZ_WBZC01000040.1"/>
</dbReference>